<proteinExistence type="predicted"/>
<feature type="signal peptide" evidence="1">
    <location>
        <begin position="1"/>
        <end position="26"/>
    </location>
</feature>
<keyword evidence="3" id="KW-1185">Reference proteome</keyword>
<feature type="chain" id="PRO_5011256789" evidence="1">
    <location>
        <begin position="27"/>
        <end position="109"/>
    </location>
</feature>
<dbReference type="EMBL" id="LT906435">
    <property type="protein sequence ID" value="SNU89323.1"/>
    <property type="molecule type" value="Genomic_DNA"/>
</dbReference>
<sequence>MQHRFWMATATLAGLTAVFASGSAFARTDVSVNIGIPGPAIVAPGPIYAPPPVYAAPAPMMVAPPPVVYGPPPRYWRGPPPRHWHHDRGWDRRGWDHRDHRDYRDYRHR</sequence>
<accession>A0A239SXK3</accession>
<dbReference type="GeneID" id="88097159"/>
<reference evidence="2 3" key="1">
    <citation type="submission" date="2017-06" db="EMBL/GenBank/DDBJ databases">
        <authorList>
            <consortium name="Pathogen Informatics"/>
        </authorList>
    </citation>
    <scope>NUCLEOTIDE SEQUENCE [LARGE SCALE GENOMIC DNA]</scope>
    <source>
        <strain evidence="2 3">NCTC13161</strain>
    </source>
</reference>
<gene>
    <name evidence="2" type="ORF">SAMEA4530655_04585</name>
</gene>
<protein>
    <submittedName>
        <fullName evidence="2">Uncharacterized protein</fullName>
    </submittedName>
</protein>
<dbReference type="Proteomes" id="UP000215126">
    <property type="component" value="Chromosome 1"/>
</dbReference>
<organism evidence="2 3">
    <name type="scientific">Pandoraea sputorum</name>
    <dbReference type="NCBI Taxonomy" id="93222"/>
    <lineage>
        <taxon>Bacteria</taxon>
        <taxon>Pseudomonadati</taxon>
        <taxon>Pseudomonadota</taxon>
        <taxon>Betaproteobacteria</taxon>
        <taxon>Burkholderiales</taxon>
        <taxon>Burkholderiaceae</taxon>
        <taxon>Pandoraea</taxon>
    </lineage>
</organism>
<dbReference type="RefSeq" id="WP_052252335.1">
    <property type="nucleotide sequence ID" value="NZ_AP028930.1"/>
</dbReference>
<keyword evidence="1" id="KW-0732">Signal</keyword>
<evidence type="ECO:0000313" key="2">
    <source>
        <dbReference type="EMBL" id="SNU89323.1"/>
    </source>
</evidence>
<dbReference type="AlphaFoldDB" id="A0A239SXK3"/>
<name>A0A239SXK3_9BURK</name>
<dbReference type="STRING" id="93222.NA29_01745"/>
<evidence type="ECO:0000256" key="1">
    <source>
        <dbReference type="SAM" id="SignalP"/>
    </source>
</evidence>
<evidence type="ECO:0000313" key="3">
    <source>
        <dbReference type="Proteomes" id="UP000215126"/>
    </source>
</evidence>